<accession>A0A9P7G9N6</accession>
<organism evidence="2 3">
    <name type="scientific">Asterophora parasitica</name>
    <dbReference type="NCBI Taxonomy" id="117018"/>
    <lineage>
        <taxon>Eukaryota</taxon>
        <taxon>Fungi</taxon>
        <taxon>Dikarya</taxon>
        <taxon>Basidiomycota</taxon>
        <taxon>Agaricomycotina</taxon>
        <taxon>Agaricomycetes</taxon>
        <taxon>Agaricomycetidae</taxon>
        <taxon>Agaricales</taxon>
        <taxon>Tricholomatineae</taxon>
        <taxon>Lyophyllaceae</taxon>
        <taxon>Asterophora</taxon>
    </lineage>
</organism>
<dbReference type="AlphaFoldDB" id="A0A9P7G9N6"/>
<evidence type="ECO:0000313" key="2">
    <source>
        <dbReference type="EMBL" id="KAG5645350.1"/>
    </source>
</evidence>
<dbReference type="OrthoDB" id="3267993at2759"/>
<keyword evidence="3" id="KW-1185">Reference proteome</keyword>
<feature type="region of interest" description="Disordered" evidence="1">
    <location>
        <begin position="1"/>
        <end position="22"/>
    </location>
</feature>
<name>A0A9P7G9N6_9AGAR</name>
<dbReference type="EMBL" id="JABCKV010000042">
    <property type="protein sequence ID" value="KAG5645350.1"/>
    <property type="molecule type" value="Genomic_DNA"/>
</dbReference>
<comment type="caution">
    <text evidence="2">The sequence shown here is derived from an EMBL/GenBank/DDBJ whole genome shotgun (WGS) entry which is preliminary data.</text>
</comment>
<feature type="compositionally biased region" description="Polar residues" evidence="1">
    <location>
        <begin position="1"/>
        <end position="10"/>
    </location>
</feature>
<sequence>MSTRDTSSKPSLVAFPSVSSSLHSLPHATSIQNVQLHPNMYAQRAAESEALLQKALSKTASSFSTNPPPSPYNYPPPSQSDSNSSTLLMMRTKKS</sequence>
<reference evidence="2" key="2">
    <citation type="submission" date="2021-10" db="EMBL/GenBank/DDBJ databases">
        <title>Phylogenomics reveals ancestral predisposition of the termite-cultivated fungus Termitomyces towards a domesticated lifestyle.</title>
        <authorList>
            <person name="Auxier B."/>
            <person name="Grum-Grzhimaylo A."/>
            <person name="Cardenas M.E."/>
            <person name="Lodge J.D."/>
            <person name="Laessoe T."/>
            <person name="Pedersen O."/>
            <person name="Smith M.E."/>
            <person name="Kuyper T.W."/>
            <person name="Franco-Molano E.A."/>
            <person name="Baroni T.J."/>
            <person name="Aanen D.K."/>
        </authorList>
    </citation>
    <scope>NUCLEOTIDE SEQUENCE</scope>
    <source>
        <strain evidence="2">AP01</strain>
        <tissue evidence="2">Mycelium</tissue>
    </source>
</reference>
<feature type="region of interest" description="Disordered" evidence="1">
    <location>
        <begin position="56"/>
        <end position="95"/>
    </location>
</feature>
<gene>
    <name evidence="2" type="ORF">DXG03_006412</name>
</gene>
<feature type="compositionally biased region" description="Low complexity" evidence="1">
    <location>
        <begin position="13"/>
        <end position="22"/>
    </location>
</feature>
<dbReference type="Proteomes" id="UP000775547">
    <property type="component" value="Unassembled WGS sequence"/>
</dbReference>
<proteinExistence type="predicted"/>
<evidence type="ECO:0000313" key="3">
    <source>
        <dbReference type="Proteomes" id="UP000775547"/>
    </source>
</evidence>
<evidence type="ECO:0000256" key="1">
    <source>
        <dbReference type="SAM" id="MobiDB-lite"/>
    </source>
</evidence>
<protein>
    <submittedName>
        <fullName evidence="2">Uncharacterized protein</fullName>
    </submittedName>
</protein>
<feature type="compositionally biased region" description="Pro residues" evidence="1">
    <location>
        <begin position="66"/>
        <end position="78"/>
    </location>
</feature>
<reference evidence="2" key="1">
    <citation type="submission" date="2020-07" db="EMBL/GenBank/DDBJ databases">
        <authorList>
            <person name="Nieuwenhuis M."/>
            <person name="Van De Peppel L.J.J."/>
        </authorList>
    </citation>
    <scope>NUCLEOTIDE SEQUENCE</scope>
    <source>
        <strain evidence="2">AP01</strain>
        <tissue evidence="2">Mycelium</tissue>
    </source>
</reference>